<evidence type="ECO:0000256" key="1">
    <source>
        <dbReference type="SAM" id="Coils"/>
    </source>
</evidence>
<reference evidence="4" key="1">
    <citation type="submission" date="2024-07" db="EMBL/GenBank/DDBJ databases">
        <title>Two chromosome-level genome assemblies of Korean endemic species Abeliophyllum distichum and Forsythia ovata (Oleaceae).</title>
        <authorList>
            <person name="Jang H."/>
        </authorList>
    </citation>
    <scope>NUCLEOTIDE SEQUENCE [LARGE SCALE GENOMIC DNA]</scope>
</reference>
<feature type="transmembrane region" description="Helical" evidence="2">
    <location>
        <begin position="150"/>
        <end position="168"/>
    </location>
</feature>
<dbReference type="EMBL" id="JBFOLK010000007">
    <property type="protein sequence ID" value="KAL2498260.1"/>
    <property type="molecule type" value="Genomic_DNA"/>
</dbReference>
<comment type="caution">
    <text evidence="3">The sequence shown here is derived from an EMBL/GenBank/DDBJ whole genome shotgun (WGS) entry which is preliminary data.</text>
</comment>
<proteinExistence type="predicted"/>
<keyword evidence="4" id="KW-1185">Reference proteome</keyword>
<dbReference type="AlphaFoldDB" id="A0ABD1SC53"/>
<evidence type="ECO:0000313" key="3">
    <source>
        <dbReference type="EMBL" id="KAL2498260.1"/>
    </source>
</evidence>
<dbReference type="PANTHER" id="PTHR33448:SF4">
    <property type="entry name" value="CHLOROPLAST PROTEIN HCF243"/>
    <property type="match status" value="1"/>
</dbReference>
<keyword evidence="2" id="KW-1133">Transmembrane helix</keyword>
<accession>A0ABD1SC53</accession>
<gene>
    <name evidence="3" type="ORF">Adt_23810</name>
</gene>
<evidence type="ECO:0000313" key="4">
    <source>
        <dbReference type="Proteomes" id="UP001604336"/>
    </source>
</evidence>
<evidence type="ECO:0000256" key="2">
    <source>
        <dbReference type="SAM" id="Phobius"/>
    </source>
</evidence>
<evidence type="ECO:0008006" key="5">
    <source>
        <dbReference type="Google" id="ProtNLM"/>
    </source>
</evidence>
<feature type="coiled-coil region" evidence="1">
    <location>
        <begin position="254"/>
        <end position="281"/>
    </location>
</feature>
<keyword evidence="2" id="KW-0472">Membrane</keyword>
<organism evidence="3 4">
    <name type="scientific">Abeliophyllum distichum</name>
    <dbReference type="NCBI Taxonomy" id="126358"/>
    <lineage>
        <taxon>Eukaryota</taxon>
        <taxon>Viridiplantae</taxon>
        <taxon>Streptophyta</taxon>
        <taxon>Embryophyta</taxon>
        <taxon>Tracheophyta</taxon>
        <taxon>Spermatophyta</taxon>
        <taxon>Magnoliopsida</taxon>
        <taxon>eudicotyledons</taxon>
        <taxon>Gunneridae</taxon>
        <taxon>Pentapetalae</taxon>
        <taxon>asterids</taxon>
        <taxon>lamiids</taxon>
        <taxon>Lamiales</taxon>
        <taxon>Oleaceae</taxon>
        <taxon>Forsythieae</taxon>
        <taxon>Abeliophyllum</taxon>
    </lineage>
</organism>
<protein>
    <recommendedName>
        <fullName evidence="5">Transmembrane protein</fullName>
    </recommendedName>
</protein>
<sequence>MDWVEPRVPWWFLDTKVAYSQHQRRPPKFGTTLRASGGFCRQRKGMKIGKAGDCGGTSVVVLLDVATLAATAIVLTIIVRRKGQKSGKNHHRHQEVEQSLPIELPETLSKENDQDNASKPITHLYINGAVDMDVIEDDSDLFLFIESLKLVILFLILVLFMLMMSHMMKEIELVVGSNDDEEMRTDLKERMSMRSSIRHVFEDIKIKDDKLKKRVSICILPKNALLLMRCRSDRMKMAALTNRFSWDANAASKQEDVNEGRENIDKEIEDIEEQLYVQECEVADEVDNEIPQQNVGVSIEQEIPAEAKLEMPQNDLLL</sequence>
<name>A0ABD1SC53_9LAMI</name>
<keyword evidence="2" id="KW-0812">Transmembrane</keyword>
<dbReference type="PANTHER" id="PTHR33448">
    <property type="entry name" value="CHLOROPLAST PROTEIN HCF243-RELATED"/>
    <property type="match status" value="1"/>
</dbReference>
<feature type="transmembrane region" description="Helical" evidence="2">
    <location>
        <begin position="59"/>
        <end position="79"/>
    </location>
</feature>
<keyword evidence="1" id="KW-0175">Coiled coil</keyword>
<dbReference type="Proteomes" id="UP001604336">
    <property type="component" value="Unassembled WGS sequence"/>
</dbReference>